<dbReference type="KEGG" id="echu:RQP59_08225"/>
<gene>
    <name evidence="2" type="ORF">ACE3KR_04640</name>
    <name evidence="3" type="ORF">RQP59_08225</name>
</gene>
<dbReference type="RefSeq" id="WP_265194146.1">
    <property type="nucleotide sequence ID" value="NZ_CP135253.1"/>
</dbReference>
<dbReference type="AlphaFoldDB" id="A0AA96M8F3"/>
<name>A0AA96M8F3_9ENTR</name>
<accession>A0AA96M8F3</accession>
<evidence type="ECO:0000313" key="4">
    <source>
        <dbReference type="Proteomes" id="UP001577381"/>
    </source>
</evidence>
<keyword evidence="1" id="KW-0472">Membrane</keyword>
<reference evidence="3" key="1">
    <citation type="submission" date="2023-09" db="EMBL/GenBank/DDBJ databases">
        <title>Coexistence of blaNDM-1 and blaKPC-2 in Enterobacter chuandaensis.</title>
        <authorList>
            <person name="Chen R."/>
        </authorList>
    </citation>
    <scope>NUCLEOTIDE SEQUENCE</scope>
    <source>
        <strain evidence="3">FAHZZU5885</strain>
    </source>
</reference>
<keyword evidence="1" id="KW-1133">Transmembrane helix</keyword>
<feature type="transmembrane region" description="Helical" evidence="1">
    <location>
        <begin position="205"/>
        <end position="228"/>
    </location>
</feature>
<feature type="transmembrane region" description="Helical" evidence="1">
    <location>
        <begin position="240"/>
        <end position="260"/>
    </location>
</feature>
<feature type="transmembrane region" description="Helical" evidence="1">
    <location>
        <begin position="313"/>
        <end position="332"/>
    </location>
</feature>
<protein>
    <recommendedName>
        <fullName evidence="5">Wzy</fullName>
    </recommendedName>
</protein>
<reference evidence="2 4" key="2">
    <citation type="submission" date="2024-09" db="EMBL/GenBank/DDBJ databases">
        <title>Molecular characterization of Carbapenemase-producing Enterobacter cloacae Complex from Infections in Argentina.</title>
        <authorList>
            <person name="De Mendieta J.M."/>
            <person name="Gomez S."/>
        </authorList>
    </citation>
    <scope>NUCLEOTIDE SEQUENCE [LARGE SCALE GENOMIC DNA]</scope>
    <source>
        <strain evidence="2 4">M23267</strain>
    </source>
</reference>
<organism evidence="3">
    <name type="scientific">Enterobacter chuandaensis</name>
    <dbReference type="NCBI Taxonomy" id="2497875"/>
    <lineage>
        <taxon>Bacteria</taxon>
        <taxon>Pseudomonadati</taxon>
        <taxon>Pseudomonadota</taxon>
        <taxon>Gammaproteobacteria</taxon>
        <taxon>Enterobacterales</taxon>
        <taxon>Enterobacteriaceae</taxon>
        <taxon>Enterobacter</taxon>
        <taxon>Enterobacter cloacae complex</taxon>
    </lineage>
</organism>
<feature type="transmembrane region" description="Helical" evidence="1">
    <location>
        <begin position="344"/>
        <end position="362"/>
    </location>
</feature>
<evidence type="ECO:0000256" key="1">
    <source>
        <dbReference type="SAM" id="Phobius"/>
    </source>
</evidence>
<dbReference type="Proteomes" id="UP001577381">
    <property type="component" value="Unassembled WGS sequence"/>
</dbReference>
<evidence type="ECO:0008006" key="5">
    <source>
        <dbReference type="Google" id="ProtNLM"/>
    </source>
</evidence>
<feature type="transmembrane region" description="Helical" evidence="1">
    <location>
        <begin position="54"/>
        <end position="76"/>
    </location>
</feature>
<evidence type="ECO:0000313" key="3">
    <source>
        <dbReference type="EMBL" id="WNS39525.1"/>
    </source>
</evidence>
<dbReference type="EMBL" id="CP135253">
    <property type="protein sequence ID" value="WNS39525.1"/>
    <property type="molecule type" value="Genomic_DNA"/>
</dbReference>
<feature type="transmembrane region" description="Helical" evidence="1">
    <location>
        <begin position="82"/>
        <end position="102"/>
    </location>
</feature>
<sequence length="387" mass="44088">MITFLYSLTFILSIYAPSIRLAGIPILLSDFILLTAFTISLWKVACGETIDRRFFLLLAPTFLGLMLVLARSIYGLFEFKDIAIPTIHLKMFMAFVSFTVLWGHINKKVLFHVVFLGIYGQLIIAILQKFGLPGFASGIFYDLAVRNAMANVYYGDDVSHTIATHLNVTFRPIGFIGSPTILSTFLVVFLKLSDSSKPSIKKRSMLYGSLLLCFSKITIIGYIISNYLLLPFQSLNQKKIIKSVASLIIASTAFIVFLNMNERMHEYFSIFINGEDYGVTHRVSVIEFMSDLSLREIIFGVGGNTSFIFDSGFLLTIFRFGIIYLVLVYVVYYRILKIFHFENLHVFLFVMLIVTDLTIGSFHNQMFFYLICFSVIQLKHLQEENGI</sequence>
<proteinExistence type="predicted"/>
<keyword evidence="4" id="KW-1185">Reference proteome</keyword>
<dbReference type="EMBL" id="JBHGSI010000001">
    <property type="protein sequence ID" value="MFB4718174.1"/>
    <property type="molecule type" value="Genomic_DNA"/>
</dbReference>
<evidence type="ECO:0000313" key="2">
    <source>
        <dbReference type="EMBL" id="MFB4718174.1"/>
    </source>
</evidence>
<keyword evidence="1" id="KW-0812">Transmembrane</keyword>
<feature type="transmembrane region" description="Helical" evidence="1">
    <location>
        <begin position="173"/>
        <end position="193"/>
    </location>
</feature>
<feature type="transmembrane region" description="Helical" evidence="1">
    <location>
        <begin position="20"/>
        <end position="42"/>
    </location>
</feature>
<feature type="transmembrane region" description="Helical" evidence="1">
    <location>
        <begin position="109"/>
        <end position="127"/>
    </location>
</feature>